<reference evidence="7" key="2">
    <citation type="submission" date="2023-01" db="EMBL/GenBank/DDBJ databases">
        <authorList>
            <person name="Petersen C."/>
        </authorList>
    </citation>
    <scope>NUCLEOTIDE SEQUENCE</scope>
    <source>
        <strain evidence="7">IBT 17514</strain>
    </source>
</reference>
<dbReference type="SUPFAM" id="SSF49503">
    <property type="entry name" value="Cupredoxins"/>
    <property type="match status" value="2"/>
</dbReference>
<comment type="similarity">
    <text evidence="1">Belongs to the multicopper oxidase family.</text>
</comment>
<dbReference type="PANTHER" id="PTHR11709:SF394">
    <property type="entry name" value="FI03373P-RELATED"/>
    <property type="match status" value="1"/>
</dbReference>
<dbReference type="EMBL" id="JAQJAN010000021">
    <property type="protein sequence ID" value="KAJ5703685.1"/>
    <property type="molecule type" value="Genomic_DNA"/>
</dbReference>
<feature type="domain" description="Plastocyanin-like" evidence="6">
    <location>
        <begin position="53"/>
        <end position="206"/>
    </location>
</feature>
<evidence type="ECO:0000256" key="5">
    <source>
        <dbReference type="SAM" id="MobiDB-lite"/>
    </source>
</evidence>
<keyword evidence="2" id="KW-0479">Metal-binding</keyword>
<dbReference type="PANTHER" id="PTHR11709">
    <property type="entry name" value="MULTI-COPPER OXIDASE"/>
    <property type="match status" value="1"/>
</dbReference>
<dbReference type="InterPro" id="IPR001117">
    <property type="entry name" value="Cu-oxidase_2nd"/>
</dbReference>
<dbReference type="GO" id="GO:0046872">
    <property type="term" value="F:metal ion binding"/>
    <property type="evidence" value="ECO:0007669"/>
    <property type="project" value="UniProtKB-KW"/>
</dbReference>
<dbReference type="AlphaFoldDB" id="A0AAD6MQM6"/>
<keyword evidence="3" id="KW-0560">Oxidoreductase</keyword>
<accession>A0AAD6MQM6</accession>
<proteinExistence type="inferred from homology"/>
<sequence length="236" mass="26167">MLRPSIGEAGSYFYHSHVDFQADTVAGPLIVGEADGVSPYKYDDERTLFLSELFNVTDKTAKELGEAEIILVNGKGYRGLKGSEAEASSPYGKWDAAVAEPCGAAIIEVEPETTYRFRAIGGVALSPLAFALEDHANLTVISIDGAYTKPADTDLIEMAGGQRYDFLLETKSRKELQKLGKRNFWIQVENHYRAVNTTSYAILSYKTDLDLNKTIPSSPPEERPNHIPWALQDWME</sequence>
<protein>
    <submittedName>
        <fullName evidence="7">Multi-copper oxidase</fullName>
    </submittedName>
</protein>
<evidence type="ECO:0000259" key="6">
    <source>
        <dbReference type="Pfam" id="PF00394"/>
    </source>
</evidence>
<dbReference type="Pfam" id="PF00394">
    <property type="entry name" value="Cu-oxidase"/>
    <property type="match status" value="1"/>
</dbReference>
<dbReference type="InterPro" id="IPR008972">
    <property type="entry name" value="Cupredoxin"/>
</dbReference>
<comment type="caution">
    <text evidence="7">The sequence shown here is derived from an EMBL/GenBank/DDBJ whole genome shotgun (WGS) entry which is preliminary data.</text>
</comment>
<evidence type="ECO:0000313" key="8">
    <source>
        <dbReference type="Proteomes" id="UP001215712"/>
    </source>
</evidence>
<dbReference type="Proteomes" id="UP001215712">
    <property type="component" value="Unassembled WGS sequence"/>
</dbReference>
<evidence type="ECO:0000256" key="2">
    <source>
        <dbReference type="ARBA" id="ARBA00022723"/>
    </source>
</evidence>
<evidence type="ECO:0000256" key="3">
    <source>
        <dbReference type="ARBA" id="ARBA00023002"/>
    </source>
</evidence>
<evidence type="ECO:0000256" key="4">
    <source>
        <dbReference type="ARBA" id="ARBA00023008"/>
    </source>
</evidence>
<evidence type="ECO:0000313" key="7">
    <source>
        <dbReference type="EMBL" id="KAJ5703685.1"/>
    </source>
</evidence>
<evidence type="ECO:0000256" key="1">
    <source>
        <dbReference type="ARBA" id="ARBA00010609"/>
    </source>
</evidence>
<gene>
    <name evidence="7" type="ORF">N7493_011610</name>
</gene>
<dbReference type="GO" id="GO:0016491">
    <property type="term" value="F:oxidoreductase activity"/>
    <property type="evidence" value="ECO:0007669"/>
    <property type="project" value="UniProtKB-KW"/>
</dbReference>
<keyword evidence="8" id="KW-1185">Reference proteome</keyword>
<reference evidence="7" key="1">
    <citation type="journal article" date="2023" name="IMA Fungus">
        <title>Comparative genomic study of the Penicillium genus elucidates a diverse pangenome and 15 lateral gene transfer events.</title>
        <authorList>
            <person name="Petersen C."/>
            <person name="Sorensen T."/>
            <person name="Nielsen M.R."/>
            <person name="Sondergaard T.E."/>
            <person name="Sorensen J.L."/>
            <person name="Fitzpatrick D.A."/>
            <person name="Frisvad J.C."/>
            <person name="Nielsen K.L."/>
        </authorList>
    </citation>
    <scope>NUCLEOTIDE SEQUENCE</scope>
    <source>
        <strain evidence="7">IBT 17514</strain>
    </source>
</reference>
<dbReference type="Gene3D" id="2.60.40.420">
    <property type="entry name" value="Cupredoxins - blue copper proteins"/>
    <property type="match status" value="1"/>
</dbReference>
<feature type="region of interest" description="Disordered" evidence="5">
    <location>
        <begin position="215"/>
        <end position="236"/>
    </location>
</feature>
<name>A0AAD6MQM6_9EURO</name>
<keyword evidence="4" id="KW-0186">Copper</keyword>
<organism evidence="7 8">
    <name type="scientific">Penicillium malachiteum</name>
    <dbReference type="NCBI Taxonomy" id="1324776"/>
    <lineage>
        <taxon>Eukaryota</taxon>
        <taxon>Fungi</taxon>
        <taxon>Dikarya</taxon>
        <taxon>Ascomycota</taxon>
        <taxon>Pezizomycotina</taxon>
        <taxon>Eurotiomycetes</taxon>
        <taxon>Eurotiomycetidae</taxon>
        <taxon>Eurotiales</taxon>
        <taxon>Aspergillaceae</taxon>
        <taxon>Penicillium</taxon>
    </lineage>
</organism>
<dbReference type="InterPro" id="IPR045087">
    <property type="entry name" value="Cu-oxidase_fam"/>
</dbReference>